<dbReference type="EMBL" id="SPHZ02000006">
    <property type="protein sequence ID" value="KAF0910957.1"/>
    <property type="molecule type" value="Genomic_DNA"/>
</dbReference>
<evidence type="ECO:0000313" key="2">
    <source>
        <dbReference type="Proteomes" id="UP000479710"/>
    </source>
</evidence>
<gene>
    <name evidence="1" type="ORF">E2562_005348</name>
</gene>
<sequence length="60" mass="6966">MRPLFSKEHLDLMTTKRTRAIQVLRLAENDLNRSGTPPAKKEAVAALPTVNIQERKYRKY</sequence>
<dbReference type="AlphaFoldDB" id="A0A6G1DEM8"/>
<protein>
    <submittedName>
        <fullName evidence="1">Uncharacterized protein</fullName>
    </submittedName>
</protein>
<name>A0A6G1DEM8_9ORYZ</name>
<comment type="caution">
    <text evidence="1">The sequence shown here is derived from an EMBL/GenBank/DDBJ whole genome shotgun (WGS) entry which is preliminary data.</text>
</comment>
<dbReference type="Proteomes" id="UP000479710">
    <property type="component" value="Unassembled WGS sequence"/>
</dbReference>
<reference evidence="1 2" key="1">
    <citation type="submission" date="2019-11" db="EMBL/GenBank/DDBJ databases">
        <title>Whole genome sequence of Oryza granulata.</title>
        <authorList>
            <person name="Li W."/>
        </authorList>
    </citation>
    <scope>NUCLEOTIDE SEQUENCE [LARGE SCALE GENOMIC DNA]</scope>
    <source>
        <strain evidence="2">cv. Menghai</strain>
        <tissue evidence="1">Leaf</tissue>
    </source>
</reference>
<organism evidence="1 2">
    <name type="scientific">Oryza meyeriana var. granulata</name>
    <dbReference type="NCBI Taxonomy" id="110450"/>
    <lineage>
        <taxon>Eukaryota</taxon>
        <taxon>Viridiplantae</taxon>
        <taxon>Streptophyta</taxon>
        <taxon>Embryophyta</taxon>
        <taxon>Tracheophyta</taxon>
        <taxon>Spermatophyta</taxon>
        <taxon>Magnoliopsida</taxon>
        <taxon>Liliopsida</taxon>
        <taxon>Poales</taxon>
        <taxon>Poaceae</taxon>
        <taxon>BOP clade</taxon>
        <taxon>Oryzoideae</taxon>
        <taxon>Oryzeae</taxon>
        <taxon>Oryzinae</taxon>
        <taxon>Oryza</taxon>
        <taxon>Oryza meyeriana</taxon>
    </lineage>
</organism>
<keyword evidence="2" id="KW-1185">Reference proteome</keyword>
<evidence type="ECO:0000313" key="1">
    <source>
        <dbReference type="EMBL" id="KAF0910957.1"/>
    </source>
</evidence>
<proteinExistence type="predicted"/>
<accession>A0A6G1DEM8</accession>